<keyword evidence="4 9" id="KW-0028">Amino-acid biosynthesis</keyword>
<organism evidence="12 13">
    <name type="scientific">Nodularia harveyana UHCC-0300</name>
    <dbReference type="NCBI Taxonomy" id="2974287"/>
    <lineage>
        <taxon>Bacteria</taxon>
        <taxon>Bacillati</taxon>
        <taxon>Cyanobacteriota</taxon>
        <taxon>Cyanophyceae</taxon>
        <taxon>Nostocales</taxon>
        <taxon>Nodulariaceae</taxon>
        <taxon>Nodularia</taxon>
    </lineage>
</organism>
<dbReference type="NCBIfam" id="NF008865">
    <property type="entry name" value="PRK11898.1"/>
    <property type="match status" value="1"/>
</dbReference>
<evidence type="ECO:0000313" key="12">
    <source>
        <dbReference type="EMBL" id="MEA5582292.1"/>
    </source>
</evidence>
<keyword evidence="6 9" id="KW-0584">Phenylalanine biosynthesis</keyword>
<dbReference type="InterPro" id="IPR001086">
    <property type="entry name" value="Preph_deHydtase"/>
</dbReference>
<evidence type="ECO:0000256" key="5">
    <source>
        <dbReference type="ARBA" id="ARBA00023141"/>
    </source>
</evidence>
<dbReference type="PROSITE" id="PS00857">
    <property type="entry name" value="PREPHENATE_DEHYDR_1"/>
    <property type="match status" value="1"/>
</dbReference>
<dbReference type="PANTHER" id="PTHR21022:SF19">
    <property type="entry name" value="PREPHENATE DEHYDRATASE-RELATED"/>
    <property type="match status" value="1"/>
</dbReference>
<evidence type="ECO:0000256" key="6">
    <source>
        <dbReference type="ARBA" id="ARBA00023222"/>
    </source>
</evidence>
<dbReference type="SUPFAM" id="SSF53850">
    <property type="entry name" value="Periplasmic binding protein-like II"/>
    <property type="match status" value="1"/>
</dbReference>
<evidence type="ECO:0000259" key="10">
    <source>
        <dbReference type="PROSITE" id="PS51171"/>
    </source>
</evidence>
<feature type="domain" description="Prephenate dehydratase" evidence="10">
    <location>
        <begin position="8"/>
        <end position="191"/>
    </location>
</feature>
<keyword evidence="13" id="KW-1185">Reference proteome</keyword>
<dbReference type="Gene3D" id="3.40.190.10">
    <property type="entry name" value="Periplasmic binding protein-like II"/>
    <property type="match status" value="2"/>
</dbReference>
<dbReference type="Pfam" id="PF01842">
    <property type="entry name" value="ACT"/>
    <property type="match status" value="1"/>
</dbReference>
<dbReference type="InterPro" id="IPR002912">
    <property type="entry name" value="ACT_dom"/>
</dbReference>
<gene>
    <name evidence="9 12" type="primary">pheA</name>
    <name evidence="12" type="ORF">VB620_13190</name>
</gene>
<sequence>MNRVKNISIAHLGPSGTYAEQAAVFYVNWLTQKTGFSGTLYPCQSIAKSLKAVADGKTQLAVVPIENSIEGSVTMTMDALWQLDSLEIQLALVMPIAHALISRAASLDSIQTVYSHPQALAQCQGWLGQFLPTVQLIPTHSTTEALKGLDQDLTAASISSSRAAQLYNLPILASNINDYTENCTRFWVVSKSQETPEALMINSVNNLTNILGDASHTSLAFSLPANLPGALLKTLQVFAQLGINLSRIESRPTKRSMGEYLFFIDLEAGIKSAQMQLALAELAMHTEVIKIFGSYLVLPINT</sequence>
<dbReference type="Proteomes" id="UP001302120">
    <property type="component" value="Unassembled WGS sequence"/>
</dbReference>
<evidence type="ECO:0000256" key="7">
    <source>
        <dbReference type="ARBA" id="ARBA00023239"/>
    </source>
</evidence>
<dbReference type="PANTHER" id="PTHR21022">
    <property type="entry name" value="PREPHENATE DEHYDRATASE P PROTEIN"/>
    <property type="match status" value="1"/>
</dbReference>
<dbReference type="Gene3D" id="3.30.70.260">
    <property type="match status" value="1"/>
</dbReference>
<evidence type="ECO:0000256" key="9">
    <source>
        <dbReference type="RuleBase" id="RU361254"/>
    </source>
</evidence>
<keyword evidence="5 9" id="KW-0057">Aromatic amino acid biosynthesis</keyword>
<evidence type="ECO:0000259" key="11">
    <source>
        <dbReference type="PROSITE" id="PS51671"/>
    </source>
</evidence>
<dbReference type="EC" id="4.2.1.51" evidence="2 9"/>
<reference evidence="12 13" key="1">
    <citation type="submission" date="2023-12" db="EMBL/GenBank/DDBJ databases">
        <title>Baltic Sea Cyanobacteria.</title>
        <authorList>
            <person name="Delbaje E."/>
            <person name="Fewer D.P."/>
            <person name="Shishido T.K."/>
        </authorList>
    </citation>
    <scope>NUCLEOTIDE SEQUENCE [LARGE SCALE GENOMIC DNA]</scope>
    <source>
        <strain evidence="12 13">UHCC-0300</strain>
    </source>
</reference>
<proteinExistence type="predicted"/>
<dbReference type="InterPro" id="IPR008242">
    <property type="entry name" value="Chor_mutase/pphenate_deHydtase"/>
</dbReference>
<dbReference type="CDD" id="cd04905">
    <property type="entry name" value="ACT_CM-PDT"/>
    <property type="match status" value="1"/>
</dbReference>
<evidence type="ECO:0000256" key="4">
    <source>
        <dbReference type="ARBA" id="ARBA00022605"/>
    </source>
</evidence>
<name>A0ABU5UFE9_9CYAN</name>
<comment type="pathway">
    <text evidence="1 9">Amino-acid biosynthesis; L-phenylalanine biosynthesis; phenylpyruvate from prephenate: step 1/1.</text>
</comment>
<feature type="domain" description="ACT" evidence="11">
    <location>
        <begin position="219"/>
        <end position="296"/>
    </location>
</feature>
<comment type="caution">
    <text evidence="12">The sequence shown here is derived from an EMBL/GenBank/DDBJ whole genome shotgun (WGS) entry which is preliminary data.</text>
</comment>
<dbReference type="GO" id="GO:0004664">
    <property type="term" value="F:prephenate dehydratase activity"/>
    <property type="evidence" value="ECO:0007669"/>
    <property type="project" value="UniProtKB-EC"/>
</dbReference>
<protein>
    <recommendedName>
        <fullName evidence="3 9">Prephenate dehydratase</fullName>
        <shortName evidence="9">PDT</shortName>
        <ecNumber evidence="2 9">4.2.1.51</ecNumber>
    </recommendedName>
</protein>
<dbReference type="PROSITE" id="PS51171">
    <property type="entry name" value="PREPHENATE_DEHYDR_3"/>
    <property type="match status" value="1"/>
</dbReference>
<dbReference type="InterPro" id="IPR045865">
    <property type="entry name" value="ACT-like_dom_sf"/>
</dbReference>
<dbReference type="Pfam" id="PF00800">
    <property type="entry name" value="PDT"/>
    <property type="match status" value="1"/>
</dbReference>
<keyword evidence="7 9" id="KW-0456">Lyase</keyword>
<dbReference type="PIRSF" id="PIRSF001500">
    <property type="entry name" value="Chor_mut_pdt_Ppr"/>
    <property type="match status" value="1"/>
</dbReference>
<evidence type="ECO:0000256" key="2">
    <source>
        <dbReference type="ARBA" id="ARBA00013147"/>
    </source>
</evidence>
<dbReference type="CDD" id="cd13630">
    <property type="entry name" value="PBP2_PDT_1"/>
    <property type="match status" value="1"/>
</dbReference>
<evidence type="ECO:0000313" key="13">
    <source>
        <dbReference type="Proteomes" id="UP001302120"/>
    </source>
</evidence>
<accession>A0ABU5UFE9</accession>
<dbReference type="PROSITE" id="PS51671">
    <property type="entry name" value="ACT"/>
    <property type="match status" value="1"/>
</dbReference>
<dbReference type="PROSITE" id="PS00858">
    <property type="entry name" value="PREPHENATE_DEHYDR_2"/>
    <property type="match status" value="1"/>
</dbReference>
<dbReference type="InterPro" id="IPR018528">
    <property type="entry name" value="Preph_deHydtase_CS"/>
</dbReference>
<evidence type="ECO:0000256" key="8">
    <source>
        <dbReference type="ARBA" id="ARBA00047848"/>
    </source>
</evidence>
<dbReference type="EMBL" id="JAYGHG010000021">
    <property type="protein sequence ID" value="MEA5582292.1"/>
    <property type="molecule type" value="Genomic_DNA"/>
</dbReference>
<evidence type="ECO:0000256" key="1">
    <source>
        <dbReference type="ARBA" id="ARBA00004741"/>
    </source>
</evidence>
<evidence type="ECO:0000256" key="3">
    <source>
        <dbReference type="ARBA" id="ARBA00021872"/>
    </source>
</evidence>
<dbReference type="SUPFAM" id="SSF55021">
    <property type="entry name" value="ACT-like"/>
    <property type="match status" value="1"/>
</dbReference>
<comment type="catalytic activity">
    <reaction evidence="8 9">
        <text>prephenate + H(+) = 3-phenylpyruvate + CO2 + H2O</text>
        <dbReference type="Rhea" id="RHEA:21648"/>
        <dbReference type="ChEBI" id="CHEBI:15377"/>
        <dbReference type="ChEBI" id="CHEBI:15378"/>
        <dbReference type="ChEBI" id="CHEBI:16526"/>
        <dbReference type="ChEBI" id="CHEBI:18005"/>
        <dbReference type="ChEBI" id="CHEBI:29934"/>
        <dbReference type="EC" id="4.2.1.51"/>
    </reaction>
</comment>
<dbReference type="RefSeq" id="WP_323196612.1">
    <property type="nucleotide sequence ID" value="NZ_JAYGHG010000021.1"/>
</dbReference>